<organism evidence="2 3">
    <name type="scientific">Echinicola strongylocentroti</name>
    <dbReference type="NCBI Taxonomy" id="1795355"/>
    <lineage>
        <taxon>Bacteria</taxon>
        <taxon>Pseudomonadati</taxon>
        <taxon>Bacteroidota</taxon>
        <taxon>Cytophagia</taxon>
        <taxon>Cytophagales</taxon>
        <taxon>Cyclobacteriaceae</taxon>
        <taxon>Echinicola</taxon>
    </lineage>
</organism>
<dbReference type="AlphaFoldDB" id="A0A2Z4IEP4"/>
<protein>
    <submittedName>
        <fullName evidence="2">GSCFA family protein</fullName>
    </submittedName>
</protein>
<gene>
    <name evidence="2" type="ORF">DN752_01510</name>
</gene>
<accession>A0A2Z4IEP4</accession>
<dbReference type="EMBL" id="CP030041">
    <property type="protein sequence ID" value="AWW28913.1"/>
    <property type="molecule type" value="Genomic_DNA"/>
</dbReference>
<evidence type="ECO:0000313" key="3">
    <source>
        <dbReference type="Proteomes" id="UP000248688"/>
    </source>
</evidence>
<name>A0A2Z4IEP4_9BACT</name>
<dbReference type="OrthoDB" id="9807687at2"/>
<reference evidence="2 3" key="1">
    <citation type="submission" date="2018-06" db="EMBL/GenBank/DDBJ databases">
        <title>Echinicola strongylocentroti sp. nov., isolated from a sea urchin Strongylocentrotus intermedius.</title>
        <authorList>
            <person name="Bae S.S."/>
        </authorList>
    </citation>
    <scope>NUCLEOTIDE SEQUENCE [LARGE SCALE GENOMIC DNA]</scope>
    <source>
        <strain evidence="2 3">MEBiC08714</strain>
    </source>
</reference>
<keyword evidence="3" id="KW-1185">Reference proteome</keyword>
<sequence length="324" mass="37970">MSKFRSELIIEENPTKINKEAKIMSLGSGFSSMMAQNLRQYGLDVTSNPFGRIYNPISLFHHIELLGKHAALNESLLTEYEGNWNHFQYNFLRRQSSEVELIENIKAQVQVMQENFKKQEFLMINLGTAYVFRHLESKQVVANCHKAPQELFEKELLTPDKILESFRHIYPQLNHIKNIIFVLSPVMHTKDTITLNCVSKSVLRVAIHQIVNEFPEVKYFPAYELQMNDLRDYRFYERDLLQPNDQAIEYITSKFNEAYFDSKLLDASQEMDTIIQSINSLPYNPQSRDYVFEVNQAISKLKQLDNYLDPKMAVAELEGRLKRE</sequence>
<evidence type="ECO:0000313" key="2">
    <source>
        <dbReference type="EMBL" id="AWW28913.1"/>
    </source>
</evidence>
<dbReference type="InterPro" id="IPR014982">
    <property type="entry name" value="GSCFA"/>
</dbReference>
<dbReference type="Proteomes" id="UP000248688">
    <property type="component" value="Chromosome"/>
</dbReference>
<dbReference type="RefSeq" id="WP_112782334.1">
    <property type="nucleotide sequence ID" value="NZ_CP030041.1"/>
</dbReference>
<proteinExistence type="predicted"/>
<evidence type="ECO:0000259" key="1">
    <source>
        <dbReference type="Pfam" id="PF08885"/>
    </source>
</evidence>
<dbReference type="Pfam" id="PF08885">
    <property type="entry name" value="GSCFA"/>
    <property type="match status" value="1"/>
</dbReference>
<feature type="domain" description="GSCFA" evidence="1">
    <location>
        <begin position="22"/>
        <end position="255"/>
    </location>
</feature>
<dbReference type="KEGG" id="est:DN752_01510"/>